<evidence type="ECO:0000256" key="7">
    <source>
        <dbReference type="ARBA" id="ARBA00023146"/>
    </source>
</evidence>
<dbReference type="Pfam" id="PF13393">
    <property type="entry name" value="tRNA-synt_His"/>
    <property type="match status" value="1"/>
</dbReference>
<dbReference type="InterPro" id="IPR036621">
    <property type="entry name" value="Anticodon-bd_dom_sf"/>
</dbReference>
<feature type="binding site" evidence="10">
    <location>
        <begin position="80"/>
        <end position="82"/>
    </location>
    <ligand>
        <name>L-histidine</name>
        <dbReference type="ChEBI" id="CHEBI:57595"/>
    </ligand>
</feature>
<feature type="binding site" evidence="10">
    <location>
        <begin position="260"/>
        <end position="261"/>
    </location>
    <ligand>
        <name>L-histidine</name>
        <dbReference type="ChEBI" id="CHEBI:57595"/>
    </ligand>
</feature>
<evidence type="ECO:0000259" key="11">
    <source>
        <dbReference type="PROSITE" id="PS50862"/>
    </source>
</evidence>
<feature type="domain" description="Aminoacyl-transfer RNA synthetases class-II family profile" evidence="11">
    <location>
        <begin position="1"/>
        <end position="312"/>
    </location>
</feature>
<dbReference type="EMBL" id="CAACVI010000045">
    <property type="protein sequence ID" value="VEN74963.1"/>
    <property type="molecule type" value="Genomic_DNA"/>
</dbReference>
<dbReference type="CDD" id="cd00859">
    <property type="entry name" value="HisRS_anticodon"/>
    <property type="match status" value="1"/>
</dbReference>
<dbReference type="PANTHER" id="PTHR43707">
    <property type="entry name" value="HISTIDYL-TRNA SYNTHETASE"/>
    <property type="match status" value="1"/>
</dbReference>
<dbReference type="PANTHER" id="PTHR43707:SF1">
    <property type="entry name" value="HISTIDINE--TRNA LIGASE, MITOCHONDRIAL-RELATED"/>
    <property type="match status" value="1"/>
</dbReference>
<dbReference type="Pfam" id="PF03129">
    <property type="entry name" value="HGTP_anticodon"/>
    <property type="match status" value="1"/>
</dbReference>
<evidence type="ECO:0000256" key="9">
    <source>
        <dbReference type="HAMAP-Rule" id="MF_00127"/>
    </source>
</evidence>
<keyword evidence="9" id="KW-0963">Cytoplasm</keyword>
<comment type="catalytic activity">
    <reaction evidence="8 9">
        <text>tRNA(His) + L-histidine + ATP = L-histidyl-tRNA(His) + AMP + diphosphate + H(+)</text>
        <dbReference type="Rhea" id="RHEA:17313"/>
        <dbReference type="Rhea" id="RHEA-COMP:9665"/>
        <dbReference type="Rhea" id="RHEA-COMP:9689"/>
        <dbReference type="ChEBI" id="CHEBI:15378"/>
        <dbReference type="ChEBI" id="CHEBI:30616"/>
        <dbReference type="ChEBI" id="CHEBI:33019"/>
        <dbReference type="ChEBI" id="CHEBI:57595"/>
        <dbReference type="ChEBI" id="CHEBI:78442"/>
        <dbReference type="ChEBI" id="CHEBI:78527"/>
        <dbReference type="ChEBI" id="CHEBI:456215"/>
        <dbReference type="EC" id="6.1.1.21"/>
    </reaction>
</comment>
<keyword evidence="5 9" id="KW-0067">ATP-binding</keyword>
<dbReference type="PROSITE" id="PS50862">
    <property type="entry name" value="AA_TRNA_LIGASE_II"/>
    <property type="match status" value="1"/>
</dbReference>
<dbReference type="EC" id="6.1.1.21" evidence="9"/>
<dbReference type="HAMAP" id="MF_00127">
    <property type="entry name" value="His_tRNA_synth"/>
    <property type="match status" value="1"/>
</dbReference>
<evidence type="ECO:0000256" key="1">
    <source>
        <dbReference type="ARBA" id="ARBA00008226"/>
    </source>
</evidence>
<dbReference type="InterPro" id="IPR033656">
    <property type="entry name" value="HisRS_anticodon"/>
</dbReference>
<dbReference type="NCBIfam" id="TIGR00442">
    <property type="entry name" value="hisS"/>
    <property type="match status" value="1"/>
</dbReference>
<keyword evidence="4 9" id="KW-0547">Nucleotide-binding</keyword>
<dbReference type="InterPro" id="IPR015807">
    <property type="entry name" value="His-tRNA-ligase"/>
</dbReference>
<evidence type="ECO:0000256" key="10">
    <source>
        <dbReference type="PIRSR" id="PIRSR001549-1"/>
    </source>
</evidence>
<dbReference type="Gene3D" id="3.30.930.10">
    <property type="entry name" value="Bira Bifunctional Protein, Domain 2"/>
    <property type="match status" value="1"/>
</dbReference>
<dbReference type="AlphaFoldDB" id="A0A484HNT6"/>
<comment type="similarity">
    <text evidence="1 9">Belongs to the class-II aminoacyl-tRNA synthetase family.</text>
</comment>
<organism evidence="12">
    <name type="scientific">uncultured Desulfobacteraceae bacterium</name>
    <dbReference type="NCBI Taxonomy" id="218296"/>
    <lineage>
        <taxon>Bacteria</taxon>
        <taxon>Pseudomonadati</taxon>
        <taxon>Thermodesulfobacteriota</taxon>
        <taxon>Desulfobacteria</taxon>
        <taxon>Desulfobacterales</taxon>
        <taxon>Desulfobacteraceae</taxon>
        <taxon>environmental samples</taxon>
    </lineage>
</organism>
<dbReference type="InterPro" id="IPR045864">
    <property type="entry name" value="aa-tRNA-synth_II/BPL/LPL"/>
</dbReference>
<feature type="binding site" evidence="10">
    <location>
        <position position="129"/>
    </location>
    <ligand>
        <name>L-histidine</name>
        <dbReference type="ChEBI" id="CHEBI:57595"/>
    </ligand>
</feature>
<dbReference type="InterPro" id="IPR004154">
    <property type="entry name" value="Anticodon-bd"/>
</dbReference>
<dbReference type="InterPro" id="IPR006195">
    <property type="entry name" value="aa-tRNA-synth_II"/>
</dbReference>
<accession>A0A484HNT6</accession>
<dbReference type="InterPro" id="IPR004516">
    <property type="entry name" value="HisRS/HisZ"/>
</dbReference>
<dbReference type="Gene3D" id="3.40.50.800">
    <property type="entry name" value="Anticodon-binding domain"/>
    <property type="match status" value="1"/>
</dbReference>
<evidence type="ECO:0000256" key="4">
    <source>
        <dbReference type="ARBA" id="ARBA00022741"/>
    </source>
</evidence>
<reference evidence="12" key="1">
    <citation type="submission" date="2019-01" db="EMBL/GenBank/DDBJ databases">
        <authorList>
            <consortium name="Genoscope - CEA"/>
            <person name="William W."/>
        </authorList>
    </citation>
    <scope>NUCLEOTIDE SEQUENCE</scope>
    <source>
        <strain evidence="12">CR-1</strain>
    </source>
</reference>
<dbReference type="SUPFAM" id="SSF55681">
    <property type="entry name" value="Class II aaRS and biotin synthetases"/>
    <property type="match status" value="1"/>
</dbReference>
<evidence type="ECO:0000256" key="5">
    <source>
        <dbReference type="ARBA" id="ARBA00022840"/>
    </source>
</evidence>
<dbReference type="GO" id="GO:0005737">
    <property type="term" value="C:cytoplasm"/>
    <property type="evidence" value="ECO:0007669"/>
    <property type="project" value="UniProtKB-SubCell"/>
</dbReference>
<keyword evidence="6 9" id="KW-0648">Protein biosynthesis</keyword>
<keyword evidence="3 9" id="KW-0436">Ligase</keyword>
<feature type="binding site" evidence="10">
    <location>
        <position position="125"/>
    </location>
    <ligand>
        <name>L-histidine</name>
        <dbReference type="ChEBI" id="CHEBI:57595"/>
    </ligand>
</feature>
<dbReference type="InterPro" id="IPR041715">
    <property type="entry name" value="HisRS-like_core"/>
</dbReference>
<feature type="binding site" evidence="10">
    <location>
        <position position="111"/>
    </location>
    <ligand>
        <name>L-histidine</name>
        <dbReference type="ChEBI" id="CHEBI:57595"/>
    </ligand>
</feature>
<gene>
    <name evidence="9 12" type="primary">hisS</name>
    <name evidence="12" type="ORF">EPICR_50244</name>
</gene>
<dbReference type="PIRSF" id="PIRSF001549">
    <property type="entry name" value="His-tRNA_synth"/>
    <property type="match status" value="1"/>
</dbReference>
<comment type="subcellular location">
    <subcellularLocation>
        <location evidence="9">Cytoplasm</location>
    </subcellularLocation>
</comment>
<comment type="subunit">
    <text evidence="2 9">Homodimer.</text>
</comment>
<sequence length="424" mass="46409">MIQSIRGFKDILPGETELWRHVERTASDLFEDFGFKEIRLPIMERAELFARSIGEDTDIVEKEMYSFSDRGKDLITLRPEATASIARSYIQHKMHGDGQVRKFYTIGPMFRRERPQKGRHRQFYQINAEVIGSASPLTDAGLIFMLSAFLERVMAGDVVIHLNSLGCPSCRPAFSEALKARIEPQKEALCADCRKRSEKNPLRTLDCKVPSCKEAMEGAPALTDFLCAGCQTHFDALIRRLDALGIAFVQDKKLVRGLDYYTRTTFEVHAGSLGAQNAVAGGGRYDGLIRALGGPDTPGAGFAVGFDRLAAISGLSAADCLKSPDVFIAAMGEACVEKASDLSCRFAARGIRAEADFSGRSLKSQMKLANRLGALHVMILGDDELEKGQVILRNMAAGSQVSIPLEGIVENVESALGLGKNEIR</sequence>
<evidence type="ECO:0000256" key="2">
    <source>
        <dbReference type="ARBA" id="ARBA00011738"/>
    </source>
</evidence>
<proteinExistence type="inferred from homology"/>
<protein>
    <recommendedName>
        <fullName evidence="9">Histidine--tRNA ligase</fullName>
        <ecNumber evidence="9">6.1.1.21</ecNumber>
    </recommendedName>
    <alternativeName>
        <fullName evidence="9">Histidyl-tRNA synthetase</fullName>
        <shortName evidence="9">HisRS</shortName>
    </alternativeName>
</protein>
<dbReference type="CDD" id="cd00773">
    <property type="entry name" value="HisRS-like_core"/>
    <property type="match status" value="1"/>
</dbReference>
<dbReference type="SUPFAM" id="SSF52954">
    <property type="entry name" value="Class II aaRS ABD-related"/>
    <property type="match status" value="1"/>
</dbReference>
<dbReference type="GO" id="GO:0004821">
    <property type="term" value="F:histidine-tRNA ligase activity"/>
    <property type="evidence" value="ECO:0007669"/>
    <property type="project" value="UniProtKB-UniRule"/>
</dbReference>
<name>A0A484HNT6_9BACT</name>
<dbReference type="GO" id="GO:0006427">
    <property type="term" value="P:histidyl-tRNA aminoacylation"/>
    <property type="evidence" value="ECO:0007669"/>
    <property type="project" value="UniProtKB-UniRule"/>
</dbReference>
<evidence type="ECO:0000313" key="12">
    <source>
        <dbReference type="EMBL" id="VEN74963.1"/>
    </source>
</evidence>
<feature type="binding site" evidence="10">
    <location>
        <position position="256"/>
    </location>
    <ligand>
        <name>L-histidine</name>
        <dbReference type="ChEBI" id="CHEBI:57595"/>
    </ligand>
</feature>
<evidence type="ECO:0000256" key="3">
    <source>
        <dbReference type="ARBA" id="ARBA00022598"/>
    </source>
</evidence>
<dbReference type="GO" id="GO:0005524">
    <property type="term" value="F:ATP binding"/>
    <property type="evidence" value="ECO:0007669"/>
    <property type="project" value="UniProtKB-UniRule"/>
</dbReference>
<evidence type="ECO:0000256" key="6">
    <source>
        <dbReference type="ARBA" id="ARBA00022917"/>
    </source>
</evidence>
<evidence type="ECO:0000256" key="8">
    <source>
        <dbReference type="ARBA" id="ARBA00047639"/>
    </source>
</evidence>
<keyword evidence="7 9" id="KW-0030">Aminoacyl-tRNA synthetase</keyword>